<dbReference type="Proteomes" id="UP000588068">
    <property type="component" value="Unassembled WGS sequence"/>
</dbReference>
<dbReference type="RefSeq" id="WP_184330336.1">
    <property type="nucleotide sequence ID" value="NZ_JACHHZ010000002.1"/>
</dbReference>
<organism evidence="2 3">
    <name type="scientific">Povalibacter uvarum</name>
    <dbReference type="NCBI Taxonomy" id="732238"/>
    <lineage>
        <taxon>Bacteria</taxon>
        <taxon>Pseudomonadati</taxon>
        <taxon>Pseudomonadota</taxon>
        <taxon>Gammaproteobacteria</taxon>
        <taxon>Steroidobacterales</taxon>
        <taxon>Steroidobacteraceae</taxon>
        <taxon>Povalibacter</taxon>
    </lineage>
</organism>
<evidence type="ECO:0000256" key="1">
    <source>
        <dbReference type="SAM" id="SignalP"/>
    </source>
</evidence>
<feature type="signal peptide" evidence="1">
    <location>
        <begin position="1"/>
        <end position="21"/>
    </location>
</feature>
<accession>A0A841HKK6</accession>
<comment type="caution">
    <text evidence="2">The sequence shown here is derived from an EMBL/GenBank/DDBJ whole genome shotgun (WGS) entry which is preliminary data.</text>
</comment>
<gene>
    <name evidence="2" type="ORF">HNQ60_001423</name>
</gene>
<protein>
    <submittedName>
        <fullName evidence="2">Uncharacterized protein</fullName>
    </submittedName>
</protein>
<evidence type="ECO:0000313" key="3">
    <source>
        <dbReference type="Proteomes" id="UP000588068"/>
    </source>
</evidence>
<keyword evidence="1" id="KW-0732">Signal</keyword>
<dbReference type="AlphaFoldDB" id="A0A841HKK6"/>
<proteinExistence type="predicted"/>
<name>A0A841HKK6_9GAMM</name>
<sequence length="490" mass="52723">MRIVQIATGVALLLSGSLAMAQATCMDTESFDTCWQRLYDAAKGSSDLSGVPAKLAATEMNAARARAATAQTGADSGGTATASTLTDLIPLFDALGLIGNSDQSEGTLAFNLNFLLPVQEADKNMQLQLVVNTSPEPLTQLVEAFPETVRAARNSELQKDIGPFGDSRAELTYSLVNSRFGRDFTVARAQLAPIYEGAWARVGMPMIDGAKLDAQRAALTRLARDPAPAARSVATTTPFGSYPAELNTLRDELKQHAAASASVIGAATLATQNELASLSRLAALVEQQPQLLFSLSHDIRDEVVGPEKTSAKLTFETTRYNLGAFLRGPGAICKSGAVQSGQQEYARCISALNSYVDSTDEALKTQPRWKLGAAYHRVKAINYSYPDDNVALNLPETDRLEVTAGWGRPLQPVKDADRIDIEVGYDSNIDGDTSNKERLKATLTYTRRVGGMDMPFSIVYANKDEFLGEVDHQISLNLGIKFRPPVSAPK</sequence>
<evidence type="ECO:0000313" key="2">
    <source>
        <dbReference type="EMBL" id="MBB6092545.1"/>
    </source>
</evidence>
<dbReference type="EMBL" id="JACHHZ010000002">
    <property type="protein sequence ID" value="MBB6092545.1"/>
    <property type="molecule type" value="Genomic_DNA"/>
</dbReference>
<reference evidence="2 3" key="1">
    <citation type="submission" date="2020-08" db="EMBL/GenBank/DDBJ databases">
        <title>Genomic Encyclopedia of Type Strains, Phase IV (KMG-IV): sequencing the most valuable type-strain genomes for metagenomic binning, comparative biology and taxonomic classification.</title>
        <authorList>
            <person name="Goeker M."/>
        </authorList>
    </citation>
    <scope>NUCLEOTIDE SEQUENCE [LARGE SCALE GENOMIC DNA]</scope>
    <source>
        <strain evidence="2 3">DSM 26723</strain>
    </source>
</reference>
<feature type="chain" id="PRO_5032707702" evidence="1">
    <location>
        <begin position="22"/>
        <end position="490"/>
    </location>
</feature>
<keyword evidence="3" id="KW-1185">Reference proteome</keyword>